<evidence type="ECO:0000313" key="1">
    <source>
        <dbReference type="EMBL" id="KIE08661.1"/>
    </source>
</evidence>
<accession>A0A0C1N7X8</accession>
<proteinExistence type="predicted"/>
<protein>
    <submittedName>
        <fullName evidence="1">Uncharacterized protein</fullName>
    </submittedName>
</protein>
<gene>
    <name evidence="1" type="ORF">DA73_0229460</name>
</gene>
<comment type="caution">
    <text evidence="1">The sequence shown here is derived from an EMBL/GenBank/DDBJ whole genome shotgun (WGS) entry which is preliminary data.</text>
</comment>
<feature type="non-terminal residue" evidence="1">
    <location>
        <position position="103"/>
    </location>
</feature>
<dbReference type="EMBL" id="JHEG02000058">
    <property type="protein sequence ID" value="KIE08661.1"/>
    <property type="molecule type" value="Genomic_DNA"/>
</dbReference>
<dbReference type="AlphaFoldDB" id="A0A0C1N7X8"/>
<reference evidence="1" key="1">
    <citation type="journal article" date="2015" name="Genome Announc.">
        <title>Draft Genome Sequence of Tolypothrix boutellei Strain VB521301.</title>
        <authorList>
            <person name="Chandrababunaidu M.M."/>
            <person name="Singh D."/>
            <person name="Sen D."/>
            <person name="Bhan S."/>
            <person name="Das S."/>
            <person name="Gupta A."/>
            <person name="Adhikary S.P."/>
            <person name="Tripathy S."/>
        </authorList>
    </citation>
    <scope>NUCLEOTIDE SEQUENCE</scope>
    <source>
        <strain evidence="1">VB521301</strain>
    </source>
</reference>
<organism evidence="1">
    <name type="scientific">Tolypothrix bouteillei VB521301</name>
    <dbReference type="NCBI Taxonomy" id="1479485"/>
    <lineage>
        <taxon>Bacteria</taxon>
        <taxon>Bacillati</taxon>
        <taxon>Cyanobacteriota</taxon>
        <taxon>Cyanophyceae</taxon>
        <taxon>Nostocales</taxon>
        <taxon>Tolypothrichaceae</taxon>
        <taxon>Tolypothrix</taxon>
    </lineage>
</organism>
<sequence length="103" mass="11109">MLLAFLLISRGIRDFSMKLNRKLAAIIAGTTLSLGGVTASLLENSNWLLALQPASPTQPKQNVKLQTSYTITNNPIPEPVKKSSLSVSFKEIVQIPDSGTGEK</sequence>
<name>A0A0C1N7X8_9CYAN</name>